<comment type="caution">
    <text evidence="1">The sequence shown here is derived from an EMBL/GenBank/DDBJ whole genome shotgun (WGS) entry which is preliminary data.</text>
</comment>
<dbReference type="EMBL" id="JYDT01003992">
    <property type="protein sequence ID" value="KRY61964.1"/>
    <property type="molecule type" value="Genomic_DNA"/>
</dbReference>
<proteinExistence type="predicted"/>
<name>A0A0V1DK17_TRIPS</name>
<evidence type="ECO:0000313" key="1">
    <source>
        <dbReference type="EMBL" id="KRY61964.1"/>
    </source>
</evidence>
<dbReference type="AlphaFoldDB" id="A0A0V1DK17"/>
<reference evidence="1 2" key="1">
    <citation type="submission" date="2015-01" db="EMBL/GenBank/DDBJ databases">
        <title>Evolution of Trichinella species and genotypes.</title>
        <authorList>
            <person name="Korhonen P.K."/>
            <person name="Edoardo P."/>
            <person name="Giuseppe L.R."/>
            <person name="Gasser R.B."/>
        </authorList>
    </citation>
    <scope>NUCLEOTIDE SEQUENCE [LARGE SCALE GENOMIC DNA]</scope>
    <source>
        <strain evidence="1">ISS470</strain>
    </source>
</reference>
<dbReference type="Proteomes" id="UP000054995">
    <property type="component" value="Unassembled WGS sequence"/>
</dbReference>
<gene>
    <name evidence="1" type="ORF">T4D_14483</name>
</gene>
<evidence type="ECO:0000313" key="2">
    <source>
        <dbReference type="Proteomes" id="UP000054995"/>
    </source>
</evidence>
<accession>A0A0V1DK17</accession>
<sequence>MSLEFLVCKPYCAYNSTLTLTQLNLLCLCSF</sequence>
<organism evidence="1 2">
    <name type="scientific">Trichinella pseudospiralis</name>
    <name type="common">Parasitic roundworm</name>
    <dbReference type="NCBI Taxonomy" id="6337"/>
    <lineage>
        <taxon>Eukaryota</taxon>
        <taxon>Metazoa</taxon>
        <taxon>Ecdysozoa</taxon>
        <taxon>Nematoda</taxon>
        <taxon>Enoplea</taxon>
        <taxon>Dorylaimia</taxon>
        <taxon>Trichinellida</taxon>
        <taxon>Trichinellidae</taxon>
        <taxon>Trichinella</taxon>
    </lineage>
</organism>
<keyword evidence="2" id="KW-1185">Reference proteome</keyword>
<protein>
    <submittedName>
        <fullName evidence="1">Uncharacterized protein</fullName>
    </submittedName>
</protein>